<dbReference type="Pfam" id="PF17853">
    <property type="entry name" value="GGDEF_2"/>
    <property type="match status" value="1"/>
</dbReference>
<sequence length="548" mass="64501">MENKIRLKDLVTSNVFNNYCLATPKLSLDKEIESVTIMDVKGIEKWVHKDELLIIGDFARTEIDIEFIESLHQKDIAGIITKKKYKKYITSDNIDLFTFYKIPIILIDDFHPWSDVIISLKEITITHRTQLLKENEKFYQELISYVSTHSTETSLCNLVYKKIQLSSAIVDKNMCILDFSNDWAWNEYFEKFSAKNIVSIEPLGHDLSGKTVTGFVFKSKFLEQLDFSLYFLPIFEDGKLESYFVFRSKHFSEGIPPELFSKCQNIKSIFYLKHSLIKKIETNNIFLQNSVFEELIKLSSPSQTVLEKSSLTLGQRINTNYLAVVISSNFKVTDYSQPEREFIKFYYEINKFKEVFFNPLVFIKDYHWIVLFSTNKNIDKNVEQIANILKDKLHIFEFYIGISSYHKYWNLNTAWQEALAAIQFAKSSNSSKNIQAYQQIGIFKLFTNNKGDINYLFLNHMYKHFIFPLVTYDKKHDTHLVQTLSIFFSNKFSYTQTSKQLFIHINTLRARLKKIEELINVDFKNTDNLMNLYIAIRAYQSEKLINKD</sequence>
<dbReference type="GeneID" id="31743120"/>
<dbReference type="PANTHER" id="PTHR33744:SF1">
    <property type="entry name" value="DNA-BINDING TRANSCRIPTIONAL ACTIVATOR ADER"/>
    <property type="match status" value="1"/>
</dbReference>
<comment type="caution">
    <text evidence="5">The sequence shown here is derived from an EMBL/GenBank/DDBJ whole genome shotgun (WGS) entry which is preliminary data.</text>
</comment>
<dbReference type="Gene3D" id="1.10.10.2840">
    <property type="entry name" value="PucR C-terminal helix-turn-helix domain"/>
    <property type="match status" value="1"/>
</dbReference>
<evidence type="ECO:0000259" key="4">
    <source>
        <dbReference type="Pfam" id="PF17853"/>
    </source>
</evidence>
<dbReference type="Proteomes" id="UP000327236">
    <property type="component" value="Unassembled WGS sequence"/>
</dbReference>
<evidence type="ECO:0000259" key="3">
    <source>
        <dbReference type="Pfam" id="PF13556"/>
    </source>
</evidence>
<dbReference type="InterPro" id="IPR012914">
    <property type="entry name" value="PucR_dom"/>
</dbReference>
<dbReference type="Pfam" id="PF07905">
    <property type="entry name" value="PucR"/>
    <property type="match status" value="1"/>
</dbReference>
<dbReference type="KEGG" id="lje:BUE77_05260"/>
<dbReference type="PANTHER" id="PTHR33744">
    <property type="entry name" value="CARBOHYDRATE DIACID REGULATOR"/>
    <property type="match status" value="1"/>
</dbReference>
<feature type="domain" description="Purine catabolism PurC-like" evidence="2">
    <location>
        <begin position="11"/>
        <end position="117"/>
    </location>
</feature>
<evidence type="ECO:0000313" key="6">
    <source>
        <dbReference type="EMBL" id="MEL0565792.1"/>
    </source>
</evidence>
<keyword evidence="8" id="KW-1185">Reference proteome</keyword>
<evidence type="ECO:0000313" key="7">
    <source>
        <dbReference type="Proteomes" id="UP000327236"/>
    </source>
</evidence>
<evidence type="ECO:0000313" key="8">
    <source>
        <dbReference type="Proteomes" id="UP001385848"/>
    </source>
</evidence>
<dbReference type="InterPro" id="IPR025736">
    <property type="entry name" value="PucR_C-HTH_dom"/>
</dbReference>
<reference evidence="6 8" key="2">
    <citation type="submission" date="2024-04" db="EMBL/GenBank/DDBJ databases">
        <title>Three lactobacilli isolated from voided urine samples from females with type 2 diabetes.</title>
        <authorList>
            <person name="Kula A."/>
            <person name="Stegman N."/>
            <person name="Putonti C."/>
        </authorList>
    </citation>
    <scope>NUCLEOTIDE SEQUENCE [LARGE SCALE GENOMIC DNA]</scope>
    <source>
        <strain evidence="6 8">1855</strain>
    </source>
</reference>
<dbReference type="InterPro" id="IPR042070">
    <property type="entry name" value="PucR_C-HTH_sf"/>
</dbReference>
<dbReference type="AlphaFoldDB" id="A0A5N1IEN2"/>
<dbReference type="OrthoDB" id="9792148at2"/>
<evidence type="ECO:0000256" key="1">
    <source>
        <dbReference type="ARBA" id="ARBA00006754"/>
    </source>
</evidence>
<feature type="domain" description="PucR C-terminal helix-turn-helix" evidence="3">
    <location>
        <begin position="480"/>
        <end position="538"/>
    </location>
</feature>
<organism evidence="5 7">
    <name type="scientific">Lactobacillus jensenii</name>
    <dbReference type="NCBI Taxonomy" id="109790"/>
    <lineage>
        <taxon>Bacteria</taxon>
        <taxon>Bacillati</taxon>
        <taxon>Bacillota</taxon>
        <taxon>Bacilli</taxon>
        <taxon>Lactobacillales</taxon>
        <taxon>Lactobacillaceae</taxon>
        <taxon>Lactobacillus</taxon>
    </lineage>
</organism>
<dbReference type="EMBL" id="VYWW01000019">
    <property type="protein sequence ID" value="KAA9322451.1"/>
    <property type="molecule type" value="Genomic_DNA"/>
</dbReference>
<protein>
    <submittedName>
        <fullName evidence="6">Helix-turn-helix domain-containing protein</fullName>
    </submittedName>
</protein>
<dbReference type="InterPro" id="IPR041522">
    <property type="entry name" value="CdaR_GGDEF"/>
</dbReference>
<feature type="domain" description="CdaR GGDEF-like" evidence="4">
    <location>
        <begin position="312"/>
        <end position="423"/>
    </location>
</feature>
<dbReference type="InterPro" id="IPR051448">
    <property type="entry name" value="CdaR-like_regulators"/>
</dbReference>
<proteinExistence type="inferred from homology"/>
<dbReference type="Proteomes" id="UP001385848">
    <property type="component" value="Unassembled WGS sequence"/>
</dbReference>
<evidence type="ECO:0000259" key="2">
    <source>
        <dbReference type="Pfam" id="PF07905"/>
    </source>
</evidence>
<accession>A0A5N1IEN2</accession>
<gene>
    <name evidence="6" type="ORF">AAC431_07695</name>
    <name evidence="5" type="ORF">F6H94_05230</name>
</gene>
<dbReference type="Pfam" id="PF13556">
    <property type="entry name" value="HTH_30"/>
    <property type="match status" value="1"/>
</dbReference>
<dbReference type="RefSeq" id="WP_006588179.1">
    <property type="nucleotide sequence ID" value="NZ_CATOUX010000017.1"/>
</dbReference>
<name>A0A5N1IEN2_LACJE</name>
<comment type="similarity">
    <text evidence="1">Belongs to the CdaR family.</text>
</comment>
<evidence type="ECO:0000313" key="5">
    <source>
        <dbReference type="EMBL" id="KAA9322451.1"/>
    </source>
</evidence>
<dbReference type="EMBL" id="JBBVUL010000017">
    <property type="protein sequence ID" value="MEL0565792.1"/>
    <property type="molecule type" value="Genomic_DNA"/>
</dbReference>
<reference evidence="5 7" key="1">
    <citation type="submission" date="2019-09" db="EMBL/GenBank/DDBJ databases">
        <title>Draft genome sequence assemblies of isolates from the urinary tract.</title>
        <authorList>
            <person name="Mores C.R."/>
            <person name="Putonti C."/>
            <person name="Wolfe A.J."/>
        </authorList>
    </citation>
    <scope>NUCLEOTIDE SEQUENCE [LARGE SCALE GENOMIC DNA]</scope>
    <source>
        <strain evidence="5 7">UMB246</strain>
    </source>
</reference>